<dbReference type="AlphaFoldDB" id="A0A0P7TTE5"/>
<name>A0A0P7TTE5_SCLFO</name>
<sequence length="105" mass="11931">MLFWKPAQTPGAQTGRKASRQYVPLLNRSGTWLLDCSCSSSPWISQTTSRLHCWSVPTSSWAAPVCRRLRLELSSPRSSSRRHGTMPTGVVQWLDAYFRNWNCST</sequence>
<reference evidence="1 2" key="1">
    <citation type="submission" date="2015-08" db="EMBL/GenBank/DDBJ databases">
        <title>The genome of the Asian arowana (Scleropages formosus).</title>
        <authorList>
            <person name="Tan M.H."/>
            <person name="Gan H.M."/>
            <person name="Croft L.J."/>
            <person name="Austin C.M."/>
        </authorList>
    </citation>
    <scope>NUCLEOTIDE SEQUENCE [LARGE SCALE GENOMIC DNA]</scope>
    <source>
        <strain evidence="1">Aro1</strain>
    </source>
</reference>
<dbReference type="EMBL" id="JARO02018675">
    <property type="protein sequence ID" value="KPP56851.1"/>
    <property type="molecule type" value="Genomic_DNA"/>
</dbReference>
<gene>
    <name evidence="1" type="ORF">Z043_125490</name>
</gene>
<proteinExistence type="predicted"/>
<comment type="caution">
    <text evidence="1">The sequence shown here is derived from an EMBL/GenBank/DDBJ whole genome shotgun (WGS) entry which is preliminary data.</text>
</comment>
<organism evidence="1 2">
    <name type="scientific">Scleropages formosus</name>
    <name type="common">Asian bonytongue</name>
    <name type="synonym">Osteoglossum formosum</name>
    <dbReference type="NCBI Taxonomy" id="113540"/>
    <lineage>
        <taxon>Eukaryota</taxon>
        <taxon>Metazoa</taxon>
        <taxon>Chordata</taxon>
        <taxon>Craniata</taxon>
        <taxon>Vertebrata</taxon>
        <taxon>Euteleostomi</taxon>
        <taxon>Actinopterygii</taxon>
        <taxon>Neopterygii</taxon>
        <taxon>Teleostei</taxon>
        <taxon>Osteoglossocephala</taxon>
        <taxon>Osteoglossomorpha</taxon>
        <taxon>Osteoglossiformes</taxon>
        <taxon>Osteoglossidae</taxon>
        <taxon>Scleropages</taxon>
    </lineage>
</organism>
<protein>
    <submittedName>
        <fullName evidence="1">Uncharacterized protein</fullName>
    </submittedName>
</protein>
<dbReference type="Proteomes" id="UP000034805">
    <property type="component" value="Unassembled WGS sequence"/>
</dbReference>
<accession>A0A0P7TTE5</accession>
<evidence type="ECO:0000313" key="2">
    <source>
        <dbReference type="Proteomes" id="UP000034805"/>
    </source>
</evidence>
<evidence type="ECO:0000313" key="1">
    <source>
        <dbReference type="EMBL" id="KPP56851.1"/>
    </source>
</evidence>